<reference evidence="1" key="1">
    <citation type="submission" date="2022-12" db="EMBL/GenBank/DDBJ databases">
        <title>Polyphasic identification of a Novel Hot-Spring Cyanobacterium Ocullathermofonsia sinensis gen nov. sp. nov. and Genomic Insights on its Adaptations to the Thermal Habitat.</title>
        <authorList>
            <person name="Daroch M."/>
            <person name="Tang J."/>
            <person name="Jiang Y."/>
        </authorList>
    </citation>
    <scope>NUCLEOTIDE SEQUENCE</scope>
    <source>
        <strain evidence="1">PKUAC-SCTA174</strain>
    </source>
</reference>
<organism evidence="1 2">
    <name type="scientific">Thermocoleostomius sinensis A174</name>
    <dbReference type="NCBI Taxonomy" id="2016057"/>
    <lineage>
        <taxon>Bacteria</taxon>
        <taxon>Bacillati</taxon>
        <taxon>Cyanobacteriota</taxon>
        <taxon>Cyanophyceae</taxon>
        <taxon>Oculatellales</taxon>
        <taxon>Oculatellaceae</taxon>
        <taxon>Thermocoleostomius</taxon>
    </lineage>
</organism>
<sequence>MGNRSLWNERPIYAFMGSLAQDRFQSWVTPSVIYHTNPHIKRSIPLKITALVSLI</sequence>
<proteinExistence type="predicted"/>
<dbReference type="Proteomes" id="UP001163152">
    <property type="component" value="Chromosome"/>
</dbReference>
<dbReference type="AlphaFoldDB" id="A0A9E8ZHM6"/>
<protein>
    <submittedName>
        <fullName evidence="1">Uncharacterized protein</fullName>
    </submittedName>
</protein>
<gene>
    <name evidence="1" type="ORF">OXH18_08015</name>
</gene>
<evidence type="ECO:0000313" key="1">
    <source>
        <dbReference type="EMBL" id="WAL61917.1"/>
    </source>
</evidence>
<dbReference type="RefSeq" id="WP_268611988.1">
    <property type="nucleotide sequence ID" value="NZ_CP113797.1"/>
</dbReference>
<accession>A0A9E8ZHM6</accession>
<name>A0A9E8ZHM6_9CYAN</name>
<dbReference type="EMBL" id="CP113797">
    <property type="protein sequence ID" value="WAL61917.1"/>
    <property type="molecule type" value="Genomic_DNA"/>
</dbReference>
<keyword evidence="2" id="KW-1185">Reference proteome</keyword>
<dbReference type="KEGG" id="tsin:OXH18_08015"/>
<evidence type="ECO:0000313" key="2">
    <source>
        <dbReference type="Proteomes" id="UP001163152"/>
    </source>
</evidence>